<sequence length="446" mass="48877">MVAQLAATSGSALDTITDADCLERLKDRAFQKKANKAVGASNRSHVEEAREIIYDDIVHAKFRRSYGVRSDRDNVHWRNGNCINAKLLIAEEREFYLSKGGRTAERPGAPSSKGVEDHLKHLSSTKSRADRSAARAASRAEKEATKREKQEEKEKKARATQDAKVAKARAVLEAAGVMIPGGEQVVPSQPDTPIDSTTSAGRDESPSLEDTPGHELFKSSLETSPPPTGDELAEVSSPSVKKVCADNEPSELAAAFEVRAQEAANRLEQLWRVAEFTDDGKFVQYQLEGQRPSIEDPDRAKVPTLPNGIVSDGAGLQTLTGKTSTAGAQQSEERECATLAIEQPGEHLSQEAATVESATDSPSDRDDWLPAERLNAVVNRVGKEGLAEWKKERRDRKKRLCAKIALWVRPADFDDGSSQHPDPRIYYDGEDLGKRDARLLGLDLEF</sequence>
<feature type="region of interest" description="Disordered" evidence="1">
    <location>
        <begin position="181"/>
        <end position="240"/>
    </location>
</feature>
<name>A0AAN6K0C5_9PEZI</name>
<evidence type="ECO:0000313" key="3">
    <source>
        <dbReference type="Proteomes" id="UP001175353"/>
    </source>
</evidence>
<organism evidence="2 3">
    <name type="scientific">Friedmanniomyces endolithicus</name>
    <dbReference type="NCBI Taxonomy" id="329885"/>
    <lineage>
        <taxon>Eukaryota</taxon>
        <taxon>Fungi</taxon>
        <taxon>Dikarya</taxon>
        <taxon>Ascomycota</taxon>
        <taxon>Pezizomycotina</taxon>
        <taxon>Dothideomycetes</taxon>
        <taxon>Dothideomycetidae</taxon>
        <taxon>Mycosphaerellales</taxon>
        <taxon>Teratosphaeriaceae</taxon>
        <taxon>Friedmanniomyces</taxon>
    </lineage>
</organism>
<comment type="caution">
    <text evidence="2">The sequence shown here is derived from an EMBL/GenBank/DDBJ whole genome shotgun (WGS) entry which is preliminary data.</text>
</comment>
<proteinExistence type="predicted"/>
<evidence type="ECO:0000313" key="2">
    <source>
        <dbReference type="EMBL" id="KAK0958508.1"/>
    </source>
</evidence>
<accession>A0AAN6K0C5</accession>
<reference evidence="2" key="1">
    <citation type="submission" date="2023-06" db="EMBL/GenBank/DDBJ databases">
        <title>Black Yeasts Isolated from many extreme environments.</title>
        <authorList>
            <person name="Coleine C."/>
            <person name="Stajich J.E."/>
            <person name="Selbmann L."/>
        </authorList>
    </citation>
    <scope>NUCLEOTIDE SEQUENCE</scope>
    <source>
        <strain evidence="2">CCFEE 5200</strain>
    </source>
</reference>
<gene>
    <name evidence="2" type="ORF">LTR91_021309</name>
</gene>
<feature type="compositionally biased region" description="Basic and acidic residues" evidence="1">
    <location>
        <begin position="127"/>
        <end position="164"/>
    </location>
</feature>
<feature type="compositionally biased region" description="Basic and acidic residues" evidence="1">
    <location>
        <begin position="201"/>
        <end position="217"/>
    </location>
</feature>
<feature type="region of interest" description="Disordered" evidence="1">
    <location>
        <begin position="101"/>
        <end position="164"/>
    </location>
</feature>
<feature type="compositionally biased region" description="Polar residues" evidence="1">
    <location>
        <begin position="186"/>
        <end position="200"/>
    </location>
</feature>
<dbReference type="AlphaFoldDB" id="A0AAN6K0C5"/>
<dbReference type="EMBL" id="JAUJLE010000376">
    <property type="protein sequence ID" value="KAK0958508.1"/>
    <property type="molecule type" value="Genomic_DNA"/>
</dbReference>
<dbReference type="Proteomes" id="UP001175353">
    <property type="component" value="Unassembled WGS sequence"/>
</dbReference>
<protein>
    <submittedName>
        <fullName evidence="2">Uncharacterized protein</fullName>
    </submittedName>
</protein>
<keyword evidence="3" id="KW-1185">Reference proteome</keyword>
<evidence type="ECO:0000256" key="1">
    <source>
        <dbReference type="SAM" id="MobiDB-lite"/>
    </source>
</evidence>
<feature type="region of interest" description="Disordered" evidence="1">
    <location>
        <begin position="345"/>
        <end position="367"/>
    </location>
</feature>